<dbReference type="InParanoid" id="A0A0C2X1L6"/>
<keyword evidence="2" id="KW-1185">Reference proteome</keyword>
<proteinExistence type="predicted"/>
<accession>A0A0C2X1L6</accession>
<name>A0A0C2X1L6_AMAMK</name>
<dbReference type="AlphaFoldDB" id="A0A0C2X1L6"/>
<dbReference type="HOGENOM" id="CLU_2670583_0_0_1"/>
<organism evidence="1 2">
    <name type="scientific">Amanita muscaria (strain Koide BX008)</name>
    <dbReference type="NCBI Taxonomy" id="946122"/>
    <lineage>
        <taxon>Eukaryota</taxon>
        <taxon>Fungi</taxon>
        <taxon>Dikarya</taxon>
        <taxon>Basidiomycota</taxon>
        <taxon>Agaricomycotina</taxon>
        <taxon>Agaricomycetes</taxon>
        <taxon>Agaricomycetidae</taxon>
        <taxon>Agaricales</taxon>
        <taxon>Pluteineae</taxon>
        <taxon>Amanitaceae</taxon>
        <taxon>Amanita</taxon>
    </lineage>
</organism>
<evidence type="ECO:0000313" key="1">
    <source>
        <dbReference type="EMBL" id="KIL62603.1"/>
    </source>
</evidence>
<evidence type="ECO:0000313" key="2">
    <source>
        <dbReference type="Proteomes" id="UP000054549"/>
    </source>
</evidence>
<sequence>MIVDVHLQLYFLLAERCLTLHLAVTRNTHPQHFLLIHQSSLSIQHSAFSLFFIRRRTLPQNPATSDIILLSSTKW</sequence>
<gene>
    <name evidence="1" type="ORF">M378DRAFT_751039</name>
</gene>
<dbReference type="Proteomes" id="UP000054549">
    <property type="component" value="Unassembled WGS sequence"/>
</dbReference>
<protein>
    <submittedName>
        <fullName evidence="1">Uncharacterized protein</fullName>
    </submittedName>
</protein>
<reference evidence="1 2" key="1">
    <citation type="submission" date="2014-04" db="EMBL/GenBank/DDBJ databases">
        <title>Evolutionary Origins and Diversification of the Mycorrhizal Mutualists.</title>
        <authorList>
            <consortium name="DOE Joint Genome Institute"/>
            <consortium name="Mycorrhizal Genomics Consortium"/>
            <person name="Kohler A."/>
            <person name="Kuo A."/>
            <person name="Nagy L.G."/>
            <person name="Floudas D."/>
            <person name="Copeland A."/>
            <person name="Barry K.W."/>
            <person name="Cichocki N."/>
            <person name="Veneault-Fourrey C."/>
            <person name="LaButti K."/>
            <person name="Lindquist E.A."/>
            <person name="Lipzen A."/>
            <person name="Lundell T."/>
            <person name="Morin E."/>
            <person name="Murat C."/>
            <person name="Riley R."/>
            <person name="Ohm R."/>
            <person name="Sun H."/>
            <person name="Tunlid A."/>
            <person name="Henrissat B."/>
            <person name="Grigoriev I.V."/>
            <person name="Hibbett D.S."/>
            <person name="Martin F."/>
        </authorList>
    </citation>
    <scope>NUCLEOTIDE SEQUENCE [LARGE SCALE GENOMIC DNA]</scope>
    <source>
        <strain evidence="1 2">Koide BX008</strain>
    </source>
</reference>
<dbReference type="EMBL" id="KN818268">
    <property type="protein sequence ID" value="KIL62603.1"/>
    <property type="molecule type" value="Genomic_DNA"/>
</dbReference>